<evidence type="ECO:0000313" key="1">
    <source>
        <dbReference type="EMBL" id="KOC88024.1"/>
    </source>
</evidence>
<dbReference type="PATRIC" id="fig|1560201.3.peg.1281"/>
<sequence>MYPTYVPILKAKKGEFTALKKLKAAYSEKIAPFFEIPILVRKQKEPKWLVESTQPLTDHLQRTAKKLVSSCQSNAFFFDITQWKPDSYIETGEHILSYLHKELSKSGAIIHPVVGFDRWDILDYQIALKNLNIPDGTNYCIRIDSSSIIDDSYDVDYFTGTLEKIIGDLGLSSKEVMIMLDFDDITNKSIESLNDHVKHVLNILSDYEFSCIIISGGSFPAFINKAVKDENSSDYVTRREIHVWKSFVDDSKLPLIFSDYGIRNPKAKDDIIAPNANGKIRYTIEDKFFVVRGYAKNKDEEYKQLHGLSEILVKSPHYLGPEFSWGDECILACSKKEILGGNTEWVSHDTNHHITYVVEEITEFNRVRAAKKTATF</sequence>
<proteinExistence type="predicted"/>
<accession>A0A0L7SXZ9</accession>
<dbReference type="STRING" id="1560201.NG42_06000"/>
<evidence type="ECO:0008006" key="5">
    <source>
        <dbReference type="Google" id="ProtNLM"/>
    </source>
</evidence>
<dbReference type="OrthoDB" id="1492299at2"/>
<evidence type="ECO:0000313" key="2">
    <source>
        <dbReference type="EMBL" id="KOC91386.1"/>
    </source>
</evidence>
<dbReference type="RefSeq" id="WP_052898360.1">
    <property type="nucleotide sequence ID" value="NZ_JRXE01000006.1"/>
</dbReference>
<organism evidence="1 3">
    <name type="scientific">Winslowiella iniecta</name>
    <dbReference type="NCBI Taxonomy" id="1560201"/>
    <lineage>
        <taxon>Bacteria</taxon>
        <taxon>Pseudomonadati</taxon>
        <taxon>Pseudomonadota</taxon>
        <taxon>Gammaproteobacteria</taxon>
        <taxon>Enterobacterales</taxon>
        <taxon>Erwiniaceae</taxon>
        <taxon>Winslowiella</taxon>
    </lineage>
</organism>
<dbReference type="AlphaFoldDB" id="A0A0L7SXZ9"/>
<protein>
    <recommendedName>
        <fullName evidence="5">Beta protein</fullName>
    </recommendedName>
</protein>
<dbReference type="Pfam" id="PF14350">
    <property type="entry name" value="Beta_protein"/>
    <property type="match status" value="1"/>
</dbReference>
<dbReference type="InterPro" id="IPR025683">
    <property type="entry name" value="Protein_beta"/>
</dbReference>
<dbReference type="EMBL" id="JRXF01000054">
    <property type="protein sequence ID" value="KOC88024.1"/>
    <property type="molecule type" value="Genomic_DNA"/>
</dbReference>
<evidence type="ECO:0000313" key="4">
    <source>
        <dbReference type="Proteomes" id="UP000037088"/>
    </source>
</evidence>
<keyword evidence="4" id="KW-1185">Reference proteome</keyword>
<comment type="caution">
    <text evidence="1">The sequence shown here is derived from an EMBL/GenBank/DDBJ whole genome shotgun (WGS) entry which is preliminary data.</text>
</comment>
<dbReference type="Proteomes" id="UP000036851">
    <property type="component" value="Unassembled WGS sequence"/>
</dbReference>
<gene>
    <name evidence="2" type="ORF">NG42_06000</name>
    <name evidence="1" type="ORF">NG43_20895</name>
</gene>
<name>A0A0L7SXZ9_9GAMM</name>
<dbReference type="EMBL" id="JRXE01000006">
    <property type="protein sequence ID" value="KOC91386.1"/>
    <property type="molecule type" value="Genomic_DNA"/>
</dbReference>
<evidence type="ECO:0000313" key="3">
    <source>
        <dbReference type="Proteomes" id="UP000036851"/>
    </source>
</evidence>
<reference evidence="3 4" key="1">
    <citation type="journal article" date="2015" name="Int. J. Syst. Evol. Microbiol.">
        <title>Erwinia iniecta sp. nov., isolated from Russian wheat aphids (Diuraphis noxia).</title>
        <authorList>
            <person name="Campillo T."/>
            <person name="Luna E."/>
            <person name="Portier P."/>
            <person name="Fischer-Le Saux M."/>
            <person name="Lapitan N."/>
            <person name="Tisserat N.A."/>
            <person name="Leach J.E."/>
        </authorList>
    </citation>
    <scope>NUCLEOTIDE SEQUENCE [LARGE SCALE GENOMIC DNA]</scope>
    <source>
        <strain evidence="2 4">B120</strain>
        <strain evidence="1 3">B149</strain>
    </source>
</reference>
<dbReference type="Proteomes" id="UP000037088">
    <property type="component" value="Unassembled WGS sequence"/>
</dbReference>